<protein>
    <submittedName>
        <fullName evidence="3">VacJ family lipoprotein</fullName>
    </submittedName>
</protein>
<comment type="caution">
    <text evidence="3">The sequence shown here is derived from an EMBL/GenBank/DDBJ whole genome shotgun (WGS) entry which is preliminary data.</text>
</comment>
<dbReference type="PRINTS" id="PR01805">
    <property type="entry name" value="VACJLIPOPROT"/>
</dbReference>
<dbReference type="PANTHER" id="PTHR30035:SF3">
    <property type="entry name" value="INTERMEMBRANE PHOSPHOLIPID TRANSPORT SYSTEM LIPOPROTEIN MLAA"/>
    <property type="match status" value="1"/>
</dbReference>
<dbReference type="Pfam" id="PF04333">
    <property type="entry name" value="MlaA"/>
    <property type="match status" value="1"/>
</dbReference>
<comment type="similarity">
    <text evidence="1">Belongs to the MlaA family.</text>
</comment>
<dbReference type="Proteomes" id="UP001596501">
    <property type="component" value="Unassembled WGS sequence"/>
</dbReference>
<proteinExistence type="inferred from homology"/>
<keyword evidence="4" id="KW-1185">Reference proteome</keyword>
<evidence type="ECO:0000313" key="4">
    <source>
        <dbReference type="Proteomes" id="UP001596501"/>
    </source>
</evidence>
<dbReference type="InterPro" id="IPR007428">
    <property type="entry name" value="MlaA"/>
</dbReference>
<dbReference type="RefSeq" id="WP_382219622.1">
    <property type="nucleotide sequence ID" value="NZ_JBHTCA010000002.1"/>
</dbReference>
<keyword evidence="2" id="KW-0732">Signal</keyword>
<dbReference type="EMBL" id="JBHTCA010000002">
    <property type="protein sequence ID" value="MFC7407799.1"/>
    <property type="molecule type" value="Genomic_DNA"/>
</dbReference>
<name>A0ABW2QEC4_9BURK</name>
<sequence length="245" mass="27036">MKPWLVGGSVLRRAFSAWLLVGVVALGGCATGPHANPKDPIEPFNRGVQRFNDGVDEAFLKPVATVYRDVTPDLVRTGVNNFFSNLRDLWSSVNAALQLRPREATENFLRFSVNTFWGIGGLLDIASEMQIERTTLDFGQTLGRWGVPPGPYLVLPLMGPSTVRDALGMGVESSGDLLTGMNHIPTRNSLYALRIVEARANLLRAGTLLDQAALDKYSFTRDAYLQRRESQIRALTGKDDEDDEE</sequence>
<evidence type="ECO:0000313" key="3">
    <source>
        <dbReference type="EMBL" id="MFC7407799.1"/>
    </source>
</evidence>
<dbReference type="PROSITE" id="PS51257">
    <property type="entry name" value="PROKAR_LIPOPROTEIN"/>
    <property type="match status" value="1"/>
</dbReference>
<accession>A0ABW2QEC4</accession>
<organism evidence="3 4">
    <name type="scientific">Hydrogenophaga atypica</name>
    <dbReference type="NCBI Taxonomy" id="249409"/>
    <lineage>
        <taxon>Bacteria</taxon>
        <taxon>Pseudomonadati</taxon>
        <taxon>Pseudomonadota</taxon>
        <taxon>Betaproteobacteria</taxon>
        <taxon>Burkholderiales</taxon>
        <taxon>Comamonadaceae</taxon>
        <taxon>Hydrogenophaga</taxon>
    </lineage>
</organism>
<keyword evidence="3" id="KW-0449">Lipoprotein</keyword>
<gene>
    <name evidence="3" type="ORF">ACFQPB_02880</name>
</gene>
<evidence type="ECO:0000256" key="2">
    <source>
        <dbReference type="ARBA" id="ARBA00022729"/>
    </source>
</evidence>
<reference evidence="4" key="1">
    <citation type="journal article" date="2019" name="Int. J. Syst. Evol. Microbiol.">
        <title>The Global Catalogue of Microorganisms (GCM) 10K type strain sequencing project: providing services to taxonomists for standard genome sequencing and annotation.</title>
        <authorList>
            <consortium name="The Broad Institute Genomics Platform"/>
            <consortium name="The Broad Institute Genome Sequencing Center for Infectious Disease"/>
            <person name="Wu L."/>
            <person name="Ma J."/>
        </authorList>
    </citation>
    <scope>NUCLEOTIDE SEQUENCE [LARGE SCALE GENOMIC DNA]</scope>
    <source>
        <strain evidence="4">CGMCC 1.12371</strain>
    </source>
</reference>
<dbReference type="PANTHER" id="PTHR30035">
    <property type="entry name" value="LIPOPROTEIN VACJ-RELATED"/>
    <property type="match status" value="1"/>
</dbReference>
<evidence type="ECO:0000256" key="1">
    <source>
        <dbReference type="ARBA" id="ARBA00010634"/>
    </source>
</evidence>